<proteinExistence type="inferred from homology"/>
<keyword evidence="7" id="KW-1185">Reference proteome</keyword>
<dbReference type="AlphaFoldDB" id="A0A6L8VD93"/>
<dbReference type="CDD" id="cd13603">
    <property type="entry name" value="PBP2_TRAP_Siap_TeaA_like"/>
    <property type="match status" value="1"/>
</dbReference>
<dbReference type="GO" id="GO:0055085">
    <property type="term" value="P:transmembrane transport"/>
    <property type="evidence" value="ECO:0007669"/>
    <property type="project" value="InterPro"/>
</dbReference>
<comment type="caution">
    <text evidence="6">The sequence shown here is derived from an EMBL/GenBank/DDBJ whole genome shotgun (WGS) entry which is preliminary data.</text>
</comment>
<dbReference type="OrthoDB" id="8673861at2"/>
<evidence type="ECO:0000256" key="4">
    <source>
        <dbReference type="ARBA" id="ARBA00022729"/>
    </source>
</evidence>
<sequence length="338" mass="35515">MTNSVALSRRGLLLAGGAALLATPFLGKGARAATTMRYGHMHTPASIAGAQAEWFAAAVKEKTGGEIDIQIFPNSQLGKLQELAEAVSTGSIAFSHNTAGAVGSLYAPFAAFDTPYLYRDIPHLMNVMDAASPVMEELNAGLIDASGTRALYAFYFGTRNLTLDRAAMTPADLAGVKIRSIPFPIYMATVEGLGGVPVPVDWSEVPTALATGVVNGQENPMNVLVSAKLYEVQSHLMLTGHITAAQVVMMNDDVWNGLSDAHKEAVAAAASETRTRASDEMLAAEATDLEALRGHGMTVLDEAAGLDLAAFKDSVKARVSAEFDAEWGDLYAKIAAVA</sequence>
<evidence type="ECO:0000256" key="3">
    <source>
        <dbReference type="ARBA" id="ARBA00022448"/>
    </source>
</evidence>
<dbReference type="InterPro" id="IPR018389">
    <property type="entry name" value="DctP_fam"/>
</dbReference>
<dbReference type="PANTHER" id="PTHR33376">
    <property type="match status" value="1"/>
</dbReference>
<dbReference type="PIRSF" id="PIRSF006470">
    <property type="entry name" value="DctB"/>
    <property type="match status" value="1"/>
</dbReference>
<dbReference type="PANTHER" id="PTHR33376:SF4">
    <property type="entry name" value="SIALIC ACID-BINDING PERIPLASMIC PROTEIN SIAP"/>
    <property type="match status" value="1"/>
</dbReference>
<evidence type="ECO:0000256" key="5">
    <source>
        <dbReference type="ARBA" id="ARBA00022764"/>
    </source>
</evidence>
<accession>A0A6L8VD93</accession>
<dbReference type="PROSITE" id="PS51318">
    <property type="entry name" value="TAT"/>
    <property type="match status" value="1"/>
</dbReference>
<dbReference type="GO" id="GO:0030288">
    <property type="term" value="C:outer membrane-bounded periplasmic space"/>
    <property type="evidence" value="ECO:0007669"/>
    <property type="project" value="InterPro"/>
</dbReference>
<evidence type="ECO:0000256" key="1">
    <source>
        <dbReference type="ARBA" id="ARBA00004418"/>
    </source>
</evidence>
<dbReference type="EMBL" id="WWNR01000001">
    <property type="protein sequence ID" value="MZQ87592.1"/>
    <property type="molecule type" value="Genomic_DNA"/>
</dbReference>
<dbReference type="Pfam" id="PF03480">
    <property type="entry name" value="DctP"/>
    <property type="match status" value="1"/>
</dbReference>
<dbReference type="Proteomes" id="UP000477083">
    <property type="component" value="Unassembled WGS sequence"/>
</dbReference>
<name>A0A6L8VD93_9RHOB</name>
<dbReference type="Gene3D" id="3.40.190.170">
    <property type="entry name" value="Bacterial extracellular solute-binding protein, family 7"/>
    <property type="match status" value="1"/>
</dbReference>
<evidence type="ECO:0000313" key="6">
    <source>
        <dbReference type="EMBL" id="MZQ87592.1"/>
    </source>
</evidence>
<gene>
    <name evidence="6" type="ORF">GS660_00610</name>
</gene>
<dbReference type="NCBIfam" id="TIGR00787">
    <property type="entry name" value="dctP"/>
    <property type="match status" value="1"/>
</dbReference>
<evidence type="ECO:0000256" key="2">
    <source>
        <dbReference type="ARBA" id="ARBA00009023"/>
    </source>
</evidence>
<dbReference type="InterPro" id="IPR038404">
    <property type="entry name" value="TRAP_DctP_sf"/>
</dbReference>
<organism evidence="6 7">
    <name type="scientific">Frigidibacter albus</name>
    <dbReference type="NCBI Taxonomy" id="1465486"/>
    <lineage>
        <taxon>Bacteria</taxon>
        <taxon>Pseudomonadati</taxon>
        <taxon>Pseudomonadota</taxon>
        <taxon>Alphaproteobacteria</taxon>
        <taxon>Rhodobacterales</taxon>
        <taxon>Paracoccaceae</taxon>
        <taxon>Frigidibacter</taxon>
    </lineage>
</organism>
<dbReference type="InterPro" id="IPR006311">
    <property type="entry name" value="TAT_signal"/>
</dbReference>
<dbReference type="RefSeq" id="WP_161342353.1">
    <property type="nucleotide sequence ID" value="NZ_BMGW01000001.1"/>
</dbReference>
<keyword evidence="4" id="KW-0732">Signal</keyword>
<keyword evidence="5" id="KW-0574">Periplasm</keyword>
<dbReference type="NCBIfam" id="NF037995">
    <property type="entry name" value="TRAP_S1"/>
    <property type="match status" value="1"/>
</dbReference>
<reference evidence="6 7" key="1">
    <citation type="submission" date="2020-01" db="EMBL/GenBank/DDBJ databases">
        <title>Frigidibacter albus SP32T (=CGMCC 1.13995T).</title>
        <authorList>
            <person name="Liao X."/>
        </authorList>
    </citation>
    <scope>NUCLEOTIDE SEQUENCE [LARGE SCALE GENOMIC DNA]</scope>
    <source>
        <strain evidence="6 7">SP32</strain>
    </source>
</reference>
<evidence type="ECO:0000313" key="7">
    <source>
        <dbReference type="Proteomes" id="UP000477083"/>
    </source>
</evidence>
<protein>
    <submittedName>
        <fullName evidence="6">DctP family TRAP transporter solute-binding subunit</fullName>
    </submittedName>
</protein>
<comment type="subcellular location">
    <subcellularLocation>
        <location evidence="1">Periplasm</location>
    </subcellularLocation>
</comment>
<comment type="similarity">
    <text evidence="2">Belongs to the bacterial solute-binding protein 7 family.</text>
</comment>
<keyword evidence="3" id="KW-0813">Transport</keyword>
<dbReference type="InterPro" id="IPR004682">
    <property type="entry name" value="TRAP_DctP"/>
</dbReference>